<dbReference type="GO" id="GO:0003979">
    <property type="term" value="F:UDP-glucose 6-dehydrogenase activity"/>
    <property type="evidence" value="ECO:0007669"/>
    <property type="project" value="UniProtKB-EC"/>
</dbReference>
<comment type="similarity">
    <text evidence="2 6">Belongs to the UDP-glucose/GDP-mannose dehydrogenase family.</text>
</comment>
<feature type="binding site" evidence="8">
    <location>
        <position position="215"/>
    </location>
    <ligand>
        <name>substrate</name>
    </ligand>
</feature>
<feature type="domain" description="UDP-glucose/GDP-mannose dehydrogenase N-terminal" evidence="11">
    <location>
        <begin position="1"/>
        <end position="191"/>
    </location>
</feature>
<evidence type="ECO:0000259" key="10">
    <source>
        <dbReference type="Pfam" id="PF00984"/>
    </source>
</evidence>
<comment type="catalytic activity">
    <reaction evidence="5 6">
        <text>UDP-alpha-D-glucose + 2 NAD(+) + H2O = UDP-alpha-D-glucuronate + 2 NADH + 3 H(+)</text>
        <dbReference type="Rhea" id="RHEA:23596"/>
        <dbReference type="ChEBI" id="CHEBI:15377"/>
        <dbReference type="ChEBI" id="CHEBI:15378"/>
        <dbReference type="ChEBI" id="CHEBI:57540"/>
        <dbReference type="ChEBI" id="CHEBI:57945"/>
        <dbReference type="ChEBI" id="CHEBI:58052"/>
        <dbReference type="ChEBI" id="CHEBI:58885"/>
        <dbReference type="EC" id="1.1.1.22"/>
    </reaction>
</comment>
<dbReference type="Gene3D" id="3.40.50.720">
    <property type="entry name" value="NAD(P)-binding Rossmann-like Domain"/>
    <property type="match status" value="2"/>
</dbReference>
<accession>A0A1V1P380</accession>
<evidence type="ECO:0000313" key="13">
    <source>
        <dbReference type="Proteomes" id="UP000189670"/>
    </source>
</evidence>
<dbReference type="PANTHER" id="PTHR43750">
    <property type="entry name" value="UDP-GLUCOSE 6-DEHYDROGENASE TUAD"/>
    <property type="match status" value="1"/>
</dbReference>
<dbReference type="SUPFAM" id="SSF51735">
    <property type="entry name" value="NAD(P)-binding Rossmann-fold domains"/>
    <property type="match status" value="1"/>
</dbReference>
<feature type="binding site" evidence="9">
    <location>
        <position position="30"/>
    </location>
    <ligand>
        <name>NAD(+)</name>
        <dbReference type="ChEBI" id="CHEBI:57540"/>
    </ligand>
</feature>
<dbReference type="Pfam" id="PF00984">
    <property type="entry name" value="UDPG_MGDP_dh"/>
    <property type="match status" value="1"/>
</dbReference>
<gene>
    <name evidence="12" type="ORF">OMM_04085</name>
</gene>
<feature type="binding site" evidence="8">
    <location>
        <begin position="260"/>
        <end position="264"/>
    </location>
    <ligand>
        <name>substrate</name>
    </ligand>
</feature>
<dbReference type="InterPro" id="IPR017476">
    <property type="entry name" value="UDP-Glc/GDP-Man"/>
</dbReference>
<dbReference type="PIRSF" id="PIRSF500134">
    <property type="entry name" value="UDPglc_DH_bac"/>
    <property type="match status" value="1"/>
</dbReference>
<feature type="binding site" evidence="9">
    <location>
        <position position="35"/>
    </location>
    <ligand>
        <name>NAD(+)</name>
        <dbReference type="ChEBI" id="CHEBI:57540"/>
    </ligand>
</feature>
<dbReference type="PIRSF" id="PIRSF000124">
    <property type="entry name" value="UDPglc_GDPman_dh"/>
    <property type="match status" value="1"/>
</dbReference>
<dbReference type="EC" id="1.1.1.22" evidence="3 6"/>
<dbReference type="InterPro" id="IPR014026">
    <property type="entry name" value="UDP-Glc/GDP-Man_DH_dimer"/>
</dbReference>
<dbReference type="InterPro" id="IPR028357">
    <property type="entry name" value="UDPglc_DH_bac"/>
</dbReference>
<dbReference type="SUPFAM" id="SSF48179">
    <property type="entry name" value="6-phosphogluconate dehydrogenase C-terminal domain-like"/>
    <property type="match status" value="1"/>
</dbReference>
<evidence type="ECO:0000259" key="11">
    <source>
        <dbReference type="Pfam" id="PF03721"/>
    </source>
</evidence>
<evidence type="ECO:0000313" key="12">
    <source>
        <dbReference type="EMBL" id="ETR69206.1"/>
    </source>
</evidence>
<dbReference type="AlphaFoldDB" id="A0A1V1P380"/>
<proteinExistence type="inferred from homology"/>
<dbReference type="GO" id="GO:0006065">
    <property type="term" value="P:UDP-glucuronate biosynthetic process"/>
    <property type="evidence" value="ECO:0007669"/>
    <property type="project" value="UniProtKB-UniPathway"/>
</dbReference>
<organism evidence="12 13">
    <name type="scientific">Candidatus Magnetoglobus multicellularis str. Araruama</name>
    <dbReference type="NCBI Taxonomy" id="890399"/>
    <lineage>
        <taxon>Bacteria</taxon>
        <taxon>Pseudomonadati</taxon>
        <taxon>Thermodesulfobacteriota</taxon>
        <taxon>Desulfobacteria</taxon>
        <taxon>Desulfobacterales</taxon>
        <taxon>Desulfobacteraceae</taxon>
        <taxon>Candidatus Magnetoglobus</taxon>
    </lineage>
</organism>
<dbReference type="InterPro" id="IPR001732">
    <property type="entry name" value="UDP-Glc/GDP-Man_DH_N"/>
</dbReference>
<keyword evidence="6" id="KW-0560">Oxidoreductase</keyword>
<reference evidence="13" key="1">
    <citation type="submission" date="2012-11" db="EMBL/GenBank/DDBJ databases">
        <authorList>
            <person name="Lucero-Rivera Y.E."/>
            <person name="Tovar-Ramirez D."/>
        </authorList>
    </citation>
    <scope>NUCLEOTIDE SEQUENCE [LARGE SCALE GENOMIC DNA]</scope>
    <source>
        <strain evidence="13">Araruama</strain>
    </source>
</reference>
<comment type="caution">
    <text evidence="12">The sequence shown here is derived from an EMBL/GenBank/DDBJ whole genome shotgun (WGS) entry which is preliminary data.</text>
</comment>
<evidence type="ECO:0000256" key="4">
    <source>
        <dbReference type="ARBA" id="ARBA00015132"/>
    </source>
</evidence>
<name>A0A1V1P380_9BACT</name>
<evidence type="ECO:0000256" key="8">
    <source>
        <dbReference type="PIRSR" id="PIRSR500134-2"/>
    </source>
</evidence>
<dbReference type="GO" id="GO:0051287">
    <property type="term" value="F:NAD binding"/>
    <property type="evidence" value="ECO:0007669"/>
    <property type="project" value="InterPro"/>
</dbReference>
<feature type="domain" description="UDP-glucose/GDP-mannose dehydrogenase dimerisation" evidence="10">
    <location>
        <begin position="209"/>
        <end position="301"/>
    </location>
</feature>
<dbReference type="InterPro" id="IPR036291">
    <property type="entry name" value="NAD(P)-bd_dom_sf"/>
</dbReference>
<evidence type="ECO:0000256" key="2">
    <source>
        <dbReference type="ARBA" id="ARBA00006601"/>
    </source>
</evidence>
<dbReference type="Pfam" id="PF03721">
    <property type="entry name" value="UDPG_MGDP_dh_N"/>
    <property type="match status" value="1"/>
</dbReference>
<evidence type="ECO:0000256" key="5">
    <source>
        <dbReference type="ARBA" id="ARBA00047473"/>
    </source>
</evidence>
<feature type="binding site" evidence="9">
    <location>
        <position position="129"/>
    </location>
    <ligand>
        <name>NAD(+)</name>
        <dbReference type="ChEBI" id="CHEBI:57540"/>
    </ligand>
</feature>
<protein>
    <recommendedName>
        <fullName evidence="4 6">UDP-glucose 6-dehydrogenase</fullName>
        <ecNumber evidence="3 6">1.1.1.22</ecNumber>
    </recommendedName>
</protein>
<dbReference type="PANTHER" id="PTHR43750:SF3">
    <property type="entry name" value="UDP-GLUCOSE 6-DEHYDROGENASE TUAD"/>
    <property type="match status" value="1"/>
</dbReference>
<dbReference type="UniPathway" id="UPA00038">
    <property type="reaction ID" value="UER00491"/>
</dbReference>
<feature type="binding site" evidence="9">
    <location>
        <position position="163"/>
    </location>
    <ligand>
        <name>NAD(+)</name>
        <dbReference type="ChEBI" id="CHEBI:57540"/>
    </ligand>
</feature>
<sequence>MKVAVIGTGYVGLVTGTVLADFGNQVIGVDKDAAKIKQLQAGQIPIYEPGLTELVQKNTLQKRLTFTTNLDQAVTDSELIFIAVGTPPKASGEADTSAVKAVLTTIGKTLLTIIKNDPNCYKVIVNKSTVPIGMGAKATQLLKDLGIDKRNFGIVSNPEFLREGSAVSDSLRPNRVVLGSNSDKALDLIQKLYRPLYLIETPFVRTNLETAELIKYASNCFLATKISFINEMATLCDLVGANVRAVSKAMGLDNRIGRYFLHAGPGYGGSCFPKDTKALIAIAKKYGYDLELVKAAEAINTSQKHRVGEIVARYFQNQN</sequence>
<dbReference type="NCBIfam" id="TIGR03026">
    <property type="entry name" value="NDP-sugDHase"/>
    <property type="match status" value="1"/>
</dbReference>
<dbReference type="Proteomes" id="UP000189670">
    <property type="component" value="Unassembled WGS sequence"/>
</dbReference>
<feature type="active site" description="Nucleophile" evidence="7">
    <location>
        <position position="271"/>
    </location>
</feature>
<feature type="binding site" evidence="8">
    <location>
        <begin position="160"/>
        <end position="163"/>
    </location>
    <ligand>
        <name>substrate</name>
    </ligand>
</feature>
<evidence type="ECO:0000256" key="7">
    <source>
        <dbReference type="PIRSR" id="PIRSR500134-1"/>
    </source>
</evidence>
<feature type="binding site" evidence="8">
    <location>
        <position position="268"/>
    </location>
    <ligand>
        <name>substrate</name>
    </ligand>
</feature>
<dbReference type="EMBL" id="ATBP01000708">
    <property type="protein sequence ID" value="ETR69206.1"/>
    <property type="molecule type" value="Genomic_DNA"/>
</dbReference>
<evidence type="ECO:0000256" key="3">
    <source>
        <dbReference type="ARBA" id="ARBA00012954"/>
    </source>
</evidence>
<evidence type="ECO:0000256" key="9">
    <source>
        <dbReference type="PIRSR" id="PIRSR500134-3"/>
    </source>
</evidence>
<feature type="binding site" evidence="9">
    <location>
        <position position="274"/>
    </location>
    <ligand>
        <name>NAD(+)</name>
        <dbReference type="ChEBI" id="CHEBI:57540"/>
    </ligand>
</feature>
<evidence type="ECO:0000256" key="1">
    <source>
        <dbReference type="ARBA" id="ARBA00004701"/>
    </source>
</evidence>
<evidence type="ECO:0000256" key="6">
    <source>
        <dbReference type="PIRNR" id="PIRNR000124"/>
    </source>
</evidence>
<dbReference type="GO" id="GO:0000271">
    <property type="term" value="P:polysaccharide biosynthetic process"/>
    <property type="evidence" value="ECO:0007669"/>
    <property type="project" value="InterPro"/>
</dbReference>
<keyword evidence="6 9" id="KW-0520">NAD</keyword>
<dbReference type="InterPro" id="IPR008927">
    <property type="entry name" value="6-PGluconate_DH-like_C_sf"/>
</dbReference>
<comment type="pathway">
    <text evidence="1">Nucleotide-sugar biosynthesis; UDP-alpha-D-glucuronate biosynthesis; UDP-alpha-D-glucuronate from UDP-alpha-D-glucose: step 1/1.</text>
</comment>
<dbReference type="Gene3D" id="1.20.5.100">
    <property type="entry name" value="Cytochrome c1, transmembrane anchor, C-terminal"/>
    <property type="match status" value="1"/>
</dbReference>
<feature type="binding site" evidence="9">
    <location>
        <position position="86"/>
    </location>
    <ligand>
        <name>NAD(+)</name>
        <dbReference type="ChEBI" id="CHEBI:57540"/>
    </ligand>
</feature>